<keyword evidence="3" id="KW-0964">Secreted</keyword>
<dbReference type="InterPro" id="IPR019931">
    <property type="entry name" value="LPXTG_anchor"/>
</dbReference>
<feature type="region of interest" description="Disordered" evidence="8">
    <location>
        <begin position="36"/>
        <end position="110"/>
    </location>
</feature>
<evidence type="ECO:0000256" key="8">
    <source>
        <dbReference type="SAM" id="MobiDB-lite"/>
    </source>
</evidence>
<keyword evidence="2" id="KW-0134">Cell wall</keyword>
<feature type="compositionally biased region" description="Basic and acidic residues" evidence="8">
    <location>
        <begin position="40"/>
        <end position="49"/>
    </location>
</feature>
<dbReference type="Pfam" id="PF10009">
    <property type="entry name" value="DUF2252"/>
    <property type="match status" value="1"/>
</dbReference>
<dbReference type="AlphaFoldDB" id="A0A2V3VI75"/>
<feature type="compositionally biased region" description="Basic and acidic residues" evidence="8">
    <location>
        <begin position="835"/>
        <end position="845"/>
    </location>
</feature>
<feature type="compositionally biased region" description="Acidic residues" evidence="8">
    <location>
        <begin position="869"/>
        <end position="878"/>
    </location>
</feature>
<feature type="compositionally biased region" description="Basic and acidic residues" evidence="8">
    <location>
        <begin position="92"/>
        <end position="110"/>
    </location>
</feature>
<dbReference type="InterPro" id="IPR025875">
    <property type="entry name" value="Leu-rich_rpt_4"/>
</dbReference>
<keyword evidence="9" id="KW-0472">Membrane</keyword>
<organism evidence="11 12">
    <name type="scientific">Pseudogracilibacillus auburnensis</name>
    <dbReference type="NCBI Taxonomy" id="1494959"/>
    <lineage>
        <taxon>Bacteria</taxon>
        <taxon>Bacillati</taxon>
        <taxon>Bacillota</taxon>
        <taxon>Bacilli</taxon>
        <taxon>Bacillales</taxon>
        <taxon>Bacillaceae</taxon>
        <taxon>Pseudogracilibacillus</taxon>
    </lineage>
</organism>
<comment type="subcellular location">
    <subcellularLocation>
        <location evidence="1">Secreted</location>
        <location evidence="1">Cell wall</location>
        <topology evidence="1">Peptidoglycan-anchor</topology>
    </subcellularLocation>
</comment>
<dbReference type="InterPro" id="IPR003591">
    <property type="entry name" value="Leu-rich_rpt_typical-subtyp"/>
</dbReference>
<evidence type="ECO:0000313" key="12">
    <source>
        <dbReference type="Proteomes" id="UP000247978"/>
    </source>
</evidence>
<dbReference type="Proteomes" id="UP000247978">
    <property type="component" value="Unassembled WGS sequence"/>
</dbReference>
<dbReference type="InterPro" id="IPR018721">
    <property type="entry name" value="DUF2252"/>
</dbReference>
<accession>A0A2V3VI75</accession>
<feature type="compositionally biased region" description="Polar residues" evidence="8">
    <location>
        <begin position="891"/>
        <end position="903"/>
    </location>
</feature>
<dbReference type="SUPFAM" id="SSF52058">
    <property type="entry name" value="L domain-like"/>
    <property type="match status" value="1"/>
</dbReference>
<evidence type="ECO:0000256" key="4">
    <source>
        <dbReference type="ARBA" id="ARBA00022614"/>
    </source>
</evidence>
<evidence type="ECO:0000256" key="1">
    <source>
        <dbReference type="ARBA" id="ARBA00004168"/>
    </source>
</evidence>
<feature type="transmembrane region" description="Helical" evidence="9">
    <location>
        <begin position="959"/>
        <end position="980"/>
    </location>
</feature>
<evidence type="ECO:0000256" key="6">
    <source>
        <dbReference type="ARBA" id="ARBA00022737"/>
    </source>
</evidence>
<keyword evidence="7" id="KW-0572">Peptidoglycan-anchor</keyword>
<dbReference type="EMBL" id="QJJQ01000024">
    <property type="protein sequence ID" value="PXW80904.1"/>
    <property type="molecule type" value="Genomic_DNA"/>
</dbReference>
<dbReference type="SMART" id="SM00365">
    <property type="entry name" value="LRR_SD22"/>
    <property type="match status" value="6"/>
</dbReference>
<dbReference type="InterPro" id="IPR001611">
    <property type="entry name" value="Leu-rich_rpt"/>
</dbReference>
<feature type="domain" description="Gram-positive cocci surface proteins LPxTG" evidence="10">
    <location>
        <begin position="952"/>
        <end position="987"/>
    </location>
</feature>
<evidence type="ECO:0000256" key="7">
    <source>
        <dbReference type="ARBA" id="ARBA00023088"/>
    </source>
</evidence>
<reference evidence="11 12" key="1">
    <citation type="submission" date="2018-05" db="EMBL/GenBank/DDBJ databases">
        <title>Genomic Encyclopedia of Type Strains, Phase IV (KMG-IV): sequencing the most valuable type-strain genomes for metagenomic binning, comparative biology and taxonomic classification.</title>
        <authorList>
            <person name="Goeker M."/>
        </authorList>
    </citation>
    <scope>NUCLEOTIDE SEQUENCE [LARGE SCALE GENOMIC DNA]</scope>
    <source>
        <strain evidence="11 12">DSM 28556</strain>
    </source>
</reference>
<keyword evidence="4" id="KW-0433">Leucine-rich repeat</keyword>
<gene>
    <name evidence="11" type="ORF">DFR56_12412</name>
</gene>
<dbReference type="Pfam" id="PF13855">
    <property type="entry name" value="LRR_8"/>
    <property type="match status" value="1"/>
</dbReference>
<comment type="caution">
    <text evidence="11">The sequence shown here is derived from an EMBL/GenBank/DDBJ whole genome shotgun (WGS) entry which is preliminary data.</text>
</comment>
<protein>
    <submittedName>
        <fullName evidence="11">Uncharacterized protein (DUF2252 family)</fullName>
    </submittedName>
</protein>
<dbReference type="InterPro" id="IPR032675">
    <property type="entry name" value="LRR_dom_sf"/>
</dbReference>
<sequence length="987" mass="111365">MQRLLYIFISSTLLFSIYVPTPITYAEELLEVENEEESLEKEIPKKVEEAVETPDSISEQEEAVDKDVISEPEMTDGIVEDEENNEATSEQTEEKDGIEKEETKEVKAEEEQLTEVVIEDKALHQAIQQELEKLGHTEMTHETLAEIKKLEKIRDKGIKSIEGIQYLVNLEKLELRSNEIADLTPLKTLKQLQSIDLRENNISSLAGIADLHKLKSLDVRSNYIESLEPIRNLTNLESIDIRNNQVTNIEAVQQLTSLKKFSARNNGINDLSPLANLVELQELNLHSNQVVDLSSISNLTKLEELVLRRNQIVDITPLQHLLALKDVNLRDNDIADLGPLSEHQHLTVRLHLDGNSRLVDFSAIAHYYDEIEDVDFVLPGRTTIDVTKFNPSSGEERNNDLIKNIIAFNEHISDASMKDTKLTQMASSPFSFYRGTAALFFVDVKNNVIEIPSNWYKIENPNTWITGDLHIENVGFYGNKHKEAVFDLNDFDEVGIAPFYYDLLNFATSIYLLNDVAPKLQLEETEIVNMTEAYATYYREAIQRVADGSIDVDNHSFKKDNMDGFVGNIAKDVSKEPLNKELLTWTTIGETREFDLTNNRLEKATDEEKEEIVSNWDSYIDKLDPTIIQQYGKSYFTVKDIARRVNAGLGSLGYDRYYILIEGETTSDDDDIILDVKAQGRSAVEALGGFDGSQYGPNATRTITGAFALHNDADIHWGTLETKKQSYLVKERSPFKEEVKPVDFEGAADLEDFIKISAEVTAYAHARAANSLGNDTFASKLSAAFNNDLSDFDKELAELALAYYAQVVHDHSLYSNLYENNVFDQIDNEEDPDEHDPTDKDHEESPDGENNNEEVDEPTDENSPNDKETNEEDLDGENGQENNEKIEQPVDESNNNNGTVNGEKSTKNEEQITKKEELKTDEVAGVTVRTTGEKGENPIQQSNDSGLTEGKLPQTATNYFNNLFAGSLIFLLGVIALLFLRKEKLKS</sequence>
<dbReference type="PANTHER" id="PTHR39441">
    <property type="entry name" value="DUF2252 DOMAIN-CONTAINING PROTEIN"/>
    <property type="match status" value="1"/>
</dbReference>
<dbReference type="PROSITE" id="PS51450">
    <property type="entry name" value="LRR"/>
    <property type="match status" value="6"/>
</dbReference>
<feature type="compositionally biased region" description="Basic and acidic residues" evidence="8">
    <location>
        <begin position="904"/>
        <end position="921"/>
    </location>
</feature>
<dbReference type="Pfam" id="PF12799">
    <property type="entry name" value="LRR_4"/>
    <property type="match status" value="2"/>
</dbReference>
<evidence type="ECO:0000256" key="2">
    <source>
        <dbReference type="ARBA" id="ARBA00022512"/>
    </source>
</evidence>
<feature type="region of interest" description="Disordered" evidence="8">
    <location>
        <begin position="827"/>
        <end position="921"/>
    </location>
</feature>
<name>A0A2V3VI75_9BACI</name>
<dbReference type="PROSITE" id="PS50847">
    <property type="entry name" value="GRAM_POS_ANCHORING"/>
    <property type="match status" value="1"/>
</dbReference>
<keyword evidence="12" id="KW-1185">Reference proteome</keyword>
<evidence type="ECO:0000256" key="5">
    <source>
        <dbReference type="ARBA" id="ARBA00022729"/>
    </source>
</evidence>
<keyword evidence="9" id="KW-1133">Transmembrane helix</keyword>
<evidence type="ECO:0000256" key="9">
    <source>
        <dbReference type="SAM" id="Phobius"/>
    </source>
</evidence>
<dbReference type="Gene3D" id="3.80.10.10">
    <property type="entry name" value="Ribonuclease Inhibitor"/>
    <property type="match status" value="1"/>
</dbReference>
<evidence type="ECO:0000256" key="3">
    <source>
        <dbReference type="ARBA" id="ARBA00022525"/>
    </source>
</evidence>
<evidence type="ECO:0000259" key="10">
    <source>
        <dbReference type="PROSITE" id="PS50847"/>
    </source>
</evidence>
<proteinExistence type="predicted"/>
<dbReference type="PANTHER" id="PTHR39441:SF1">
    <property type="entry name" value="DUF2252 DOMAIN-CONTAINING PROTEIN"/>
    <property type="match status" value="1"/>
</dbReference>
<evidence type="ECO:0000313" key="11">
    <source>
        <dbReference type="EMBL" id="PXW80904.1"/>
    </source>
</evidence>
<dbReference type="RefSeq" id="WP_110397478.1">
    <property type="nucleotide sequence ID" value="NZ_JBHUHB010000001.1"/>
</dbReference>
<feature type="compositionally biased region" description="Acidic residues" evidence="8">
    <location>
        <begin position="846"/>
        <end position="860"/>
    </location>
</feature>
<dbReference type="SMART" id="SM00369">
    <property type="entry name" value="LRR_TYP"/>
    <property type="match status" value="7"/>
</dbReference>
<keyword evidence="5" id="KW-0732">Signal</keyword>
<feature type="region of interest" description="Disordered" evidence="8">
    <location>
        <begin position="931"/>
        <end position="950"/>
    </location>
</feature>
<dbReference type="OrthoDB" id="1491115at2"/>
<keyword evidence="9" id="KW-0812">Transmembrane</keyword>
<keyword evidence="6" id="KW-0677">Repeat</keyword>